<dbReference type="InterPro" id="IPR058192">
    <property type="entry name" value="WHD_ROQ1-like"/>
</dbReference>
<dbReference type="InterPro" id="IPR058546">
    <property type="entry name" value="RPS4B/Roq1-like_LRR"/>
</dbReference>
<accession>V7BMA4</accession>
<dbReference type="Gene3D" id="1.10.8.430">
    <property type="entry name" value="Helical domain of apoptotic protease-activating factors"/>
    <property type="match status" value="1"/>
</dbReference>
<name>V7BMA4_PHAVU</name>
<gene>
    <name evidence="5" type="ORF">PHAVU_006G019300g</name>
</gene>
<evidence type="ECO:0000256" key="2">
    <source>
        <dbReference type="ARBA" id="ARBA00022821"/>
    </source>
</evidence>
<feature type="domain" description="Disease resistance protein Roq1-like winged-helix" evidence="3">
    <location>
        <begin position="306"/>
        <end position="378"/>
    </location>
</feature>
<evidence type="ECO:0000256" key="1">
    <source>
        <dbReference type="ARBA" id="ARBA00022737"/>
    </source>
</evidence>
<keyword evidence="1" id="KW-0677">Repeat</keyword>
<dbReference type="Pfam" id="PF23282">
    <property type="entry name" value="WHD_ROQ1"/>
    <property type="match status" value="1"/>
</dbReference>
<feature type="non-terminal residue" evidence="5">
    <location>
        <position position="899"/>
    </location>
</feature>
<feature type="domain" description="Disease resistance protein RPS4B/Roq1-like leucine-rich repeats" evidence="4">
    <location>
        <begin position="565"/>
        <end position="699"/>
    </location>
</feature>
<dbReference type="InterPro" id="IPR027417">
    <property type="entry name" value="P-loop_NTPase"/>
</dbReference>
<dbReference type="PANTHER" id="PTHR11017">
    <property type="entry name" value="LEUCINE-RICH REPEAT-CONTAINING PROTEIN"/>
    <property type="match status" value="1"/>
</dbReference>
<dbReference type="SMR" id="V7BMA4"/>
<proteinExistence type="predicted"/>
<dbReference type="Pfam" id="PF23286">
    <property type="entry name" value="LRR_13"/>
    <property type="match status" value="1"/>
</dbReference>
<dbReference type="SUPFAM" id="SSF52058">
    <property type="entry name" value="L domain-like"/>
    <property type="match status" value="1"/>
</dbReference>
<dbReference type="EMBL" id="CM002293">
    <property type="protein sequence ID" value="ESW18175.1"/>
    <property type="molecule type" value="Genomic_DNA"/>
</dbReference>
<dbReference type="Gene3D" id="3.40.50.300">
    <property type="entry name" value="P-loop containing nucleotide triphosphate hydrolases"/>
    <property type="match status" value="1"/>
</dbReference>
<dbReference type="InterPro" id="IPR032675">
    <property type="entry name" value="LRR_dom_sf"/>
</dbReference>
<keyword evidence="2" id="KW-0611">Plant defense</keyword>
<dbReference type="OrthoDB" id="1901675at2759"/>
<dbReference type="InterPro" id="IPR042197">
    <property type="entry name" value="Apaf_helical"/>
</dbReference>
<keyword evidence="6" id="KW-1185">Reference proteome</keyword>
<evidence type="ECO:0000313" key="6">
    <source>
        <dbReference type="Proteomes" id="UP000000226"/>
    </source>
</evidence>
<dbReference type="AlphaFoldDB" id="V7BMA4"/>
<dbReference type="PANTHER" id="PTHR11017:SF422">
    <property type="entry name" value="RESISTANCE PROTEIN (TIR-NBS-LRR CLASS), PUTATIVE-RELATED"/>
    <property type="match status" value="1"/>
</dbReference>
<dbReference type="OMA" id="THEDIGG"/>
<dbReference type="InterPro" id="IPR044974">
    <property type="entry name" value="Disease_R_plants"/>
</dbReference>
<dbReference type="PRINTS" id="PR00364">
    <property type="entry name" value="DISEASERSIST"/>
</dbReference>
<dbReference type="Gene3D" id="3.80.10.10">
    <property type="entry name" value="Ribonuclease Inhibitor"/>
    <property type="match status" value="1"/>
</dbReference>
<dbReference type="InterPro" id="IPR036390">
    <property type="entry name" value="WH_DNA-bd_sf"/>
</dbReference>
<dbReference type="Gramene" id="ESW18175">
    <property type="protein sequence ID" value="ESW18175"/>
    <property type="gene ID" value="PHAVU_006G019300g"/>
</dbReference>
<dbReference type="GO" id="GO:0006952">
    <property type="term" value="P:defense response"/>
    <property type="evidence" value="ECO:0007669"/>
    <property type="project" value="InterPro"/>
</dbReference>
<reference evidence="6" key="1">
    <citation type="journal article" date="2014" name="Nat. Genet.">
        <title>A reference genome for common bean and genome-wide analysis of dual domestications.</title>
        <authorList>
            <person name="Schmutz J."/>
            <person name="McClean P.E."/>
            <person name="Mamidi S."/>
            <person name="Wu G.A."/>
            <person name="Cannon S.B."/>
            <person name="Grimwood J."/>
            <person name="Jenkins J."/>
            <person name="Shu S."/>
            <person name="Song Q."/>
            <person name="Chavarro C."/>
            <person name="Torres-Torres M."/>
            <person name="Geffroy V."/>
            <person name="Moghaddam S.M."/>
            <person name="Gao D."/>
            <person name="Abernathy B."/>
            <person name="Barry K."/>
            <person name="Blair M."/>
            <person name="Brick M.A."/>
            <person name="Chovatia M."/>
            <person name="Gepts P."/>
            <person name="Goodstein D.M."/>
            <person name="Gonzales M."/>
            <person name="Hellsten U."/>
            <person name="Hyten D.L."/>
            <person name="Jia G."/>
            <person name="Kelly J.D."/>
            <person name="Kudrna D."/>
            <person name="Lee R."/>
            <person name="Richard M.M."/>
            <person name="Miklas P.N."/>
            <person name="Osorno J.M."/>
            <person name="Rodrigues J."/>
            <person name="Thareau V."/>
            <person name="Urrea C.A."/>
            <person name="Wang M."/>
            <person name="Yu Y."/>
            <person name="Zhang M."/>
            <person name="Wing R.A."/>
            <person name="Cregan P.B."/>
            <person name="Rokhsar D.S."/>
            <person name="Jackson S.A."/>
        </authorList>
    </citation>
    <scope>NUCLEOTIDE SEQUENCE [LARGE SCALE GENOMIC DNA]</scope>
    <source>
        <strain evidence="6">cv. G19833</strain>
    </source>
</reference>
<dbReference type="SUPFAM" id="SSF46785">
    <property type="entry name" value="Winged helix' DNA-binding domain"/>
    <property type="match status" value="1"/>
</dbReference>
<evidence type="ECO:0000259" key="3">
    <source>
        <dbReference type="Pfam" id="PF23282"/>
    </source>
</evidence>
<evidence type="ECO:0000259" key="4">
    <source>
        <dbReference type="Pfam" id="PF23286"/>
    </source>
</evidence>
<dbReference type="GO" id="GO:0043531">
    <property type="term" value="F:ADP binding"/>
    <property type="evidence" value="ECO:0007669"/>
    <property type="project" value="InterPro"/>
</dbReference>
<dbReference type="eggNOG" id="ENOG502R4BG">
    <property type="taxonomic scope" value="Eukaryota"/>
</dbReference>
<organism evidence="5 6">
    <name type="scientific">Phaseolus vulgaris</name>
    <name type="common">Kidney bean</name>
    <name type="synonym">French bean</name>
    <dbReference type="NCBI Taxonomy" id="3885"/>
    <lineage>
        <taxon>Eukaryota</taxon>
        <taxon>Viridiplantae</taxon>
        <taxon>Streptophyta</taxon>
        <taxon>Embryophyta</taxon>
        <taxon>Tracheophyta</taxon>
        <taxon>Spermatophyta</taxon>
        <taxon>Magnoliopsida</taxon>
        <taxon>eudicotyledons</taxon>
        <taxon>Gunneridae</taxon>
        <taxon>Pentapetalae</taxon>
        <taxon>rosids</taxon>
        <taxon>fabids</taxon>
        <taxon>Fabales</taxon>
        <taxon>Fabaceae</taxon>
        <taxon>Papilionoideae</taxon>
        <taxon>50 kb inversion clade</taxon>
        <taxon>NPAAA clade</taxon>
        <taxon>indigoferoid/millettioid clade</taxon>
        <taxon>Phaseoleae</taxon>
        <taxon>Phaseolus</taxon>
    </lineage>
</organism>
<protein>
    <submittedName>
        <fullName evidence="5">Uncharacterized protein</fullName>
    </submittedName>
</protein>
<dbReference type="Proteomes" id="UP000000226">
    <property type="component" value="Chromosome 6"/>
</dbReference>
<evidence type="ECO:0000313" key="5">
    <source>
        <dbReference type="EMBL" id="ESW18175.1"/>
    </source>
</evidence>
<sequence>MLVTQQWRMRLSDDHSLARGRGKGTVSQNMHGVQVKQIVIAAGETTEKYEFQLIQEIIKEASRKLNHTILHIAEYPVGIETRISEVMPLLHIEPGEDIRVIGIHGLGGLGKTTIAGALYNLIADQFEATSFLADTRESSNQRQGLVQLQESLLFYTVEDKNIKLGSIYKGIPIIKKRLCCKKLQALAGGRDWFGFGSVIIITTRDKHLMAAHQVDKTYEVKKLNHGEAFELFTWSAFKRKAPDAGYLEICNRAVLYAEGLPLALKVMGSNLFGKTVAEWKSALGKYEKIPSREVQNVLRVTYDNLEENEKEIFLDVARFFKGETMEYVEKTLQACGFYPTFGISVLIYRSLVSIDEYNRLRIHDLIQDMGREIVREVSPIELGKRSRLWHHEDVFEVLTENTVRAIIQSMMVNLPDDYMVHLKDDSLKMMKDLKILTVRNGHFFGSPQHLPNNLRLLDWMKYPSSLPSSFQPKKLVVLNLSSGSRFTMQEPFKYLDSLTSMDLSSCELLTKLPEISRAPNLTELNLDYCTNLEEVNEFVGFLEKLVEFRAYGRTKLKVFPSAIRLTSLRSLILNWCSSLQNFPAILGKMDNLMSLSIEGTCIKELPSSIGNLYGLQELSMTSCLSLKELPHNFDMLQSLTNLDMDGCPQLRNFLTKLTNMGESTHTFDNIQSLNLENCGLIDEDLPVIFNSFPKLASIETFEGWVLQVMVPGTRVPAWFDHVTKGEYMTFWVREKFPAIIICFALEVESEMEKIFNREIRFYINGEEVYELEIPRGFSDMVTDHVWLYDLRTHSSIHWPSLDSYQMDGWNQVEIACEKISGASNVTVSWCGVHVFKQEANMKDILLTDPDANSDLESEKKHQLGTDQNQDKNLLNEKTLNGVTKDSMLSLTHEDIGGVK</sequence>
<dbReference type="SUPFAM" id="SSF52540">
    <property type="entry name" value="P-loop containing nucleoside triphosphate hydrolases"/>
    <property type="match status" value="1"/>
</dbReference>